<gene>
    <name evidence="1" type="ORF">N7458_005028</name>
</gene>
<reference evidence="1" key="2">
    <citation type="journal article" date="2023" name="IMA Fungus">
        <title>Comparative genomic study of the Penicillium genus elucidates a diverse pangenome and 15 lateral gene transfer events.</title>
        <authorList>
            <person name="Petersen C."/>
            <person name="Sorensen T."/>
            <person name="Nielsen M.R."/>
            <person name="Sondergaard T.E."/>
            <person name="Sorensen J.L."/>
            <person name="Fitzpatrick D.A."/>
            <person name="Frisvad J.C."/>
            <person name="Nielsen K.L."/>
        </authorList>
    </citation>
    <scope>NUCLEOTIDE SEQUENCE</scope>
    <source>
        <strain evidence="1">IBT 16125</strain>
    </source>
</reference>
<reference evidence="1" key="1">
    <citation type="submission" date="2022-12" db="EMBL/GenBank/DDBJ databases">
        <authorList>
            <person name="Petersen C."/>
        </authorList>
    </citation>
    <scope>NUCLEOTIDE SEQUENCE</scope>
    <source>
        <strain evidence="1">IBT 16125</strain>
    </source>
</reference>
<sequence length="365" mass="41887">MQIVYAVSAAFDIATTSTILVDDRLDQCDERAGCPTWHTRHAVTFPTDTGVLFAIGKRALRFLVPDSHPFKWKILSLYDDYQDYCLSYLSVAGARLQRASSEDIRQKLFYSVDSVTPETYRAFSWMRSGYYNTVMREACRLLACYSSVIATKSHRQLYFDVIARGNGVMCVLDDIRDSRALNIELPNRSIRGPLDEYLQYVKPEMMLDFLPGETHQTFLLASLELARGESKAMTLGEDEKSEIFAILVDCYWPKEQGLEEDPKVKESRIRRLCAMFLKYNLLKYLKEHVMSRALNEYFVANHQAVDVLKMPSDMLSYPIGAMLCEETDTRPDHVAAAAREIMATPNSKMNEEAKFQRMLCLFQDI</sequence>
<comment type="caution">
    <text evidence="1">The sequence shown here is derived from an EMBL/GenBank/DDBJ whole genome shotgun (WGS) entry which is preliminary data.</text>
</comment>
<dbReference type="GeneID" id="81598653"/>
<keyword evidence="2" id="KW-1185">Reference proteome</keyword>
<dbReference type="AlphaFoldDB" id="A0AAD6C9Y4"/>
<name>A0AAD6C9Y4_9EURO</name>
<dbReference type="RefSeq" id="XP_056767028.1">
    <property type="nucleotide sequence ID" value="XM_056908410.1"/>
</dbReference>
<accession>A0AAD6C9Y4</accession>
<protein>
    <submittedName>
        <fullName evidence="1">Uncharacterized protein</fullName>
    </submittedName>
</protein>
<organism evidence="1 2">
    <name type="scientific">Penicillium daleae</name>
    <dbReference type="NCBI Taxonomy" id="63821"/>
    <lineage>
        <taxon>Eukaryota</taxon>
        <taxon>Fungi</taxon>
        <taxon>Dikarya</taxon>
        <taxon>Ascomycota</taxon>
        <taxon>Pezizomycotina</taxon>
        <taxon>Eurotiomycetes</taxon>
        <taxon>Eurotiomycetidae</taxon>
        <taxon>Eurotiales</taxon>
        <taxon>Aspergillaceae</taxon>
        <taxon>Penicillium</taxon>
    </lineage>
</organism>
<evidence type="ECO:0000313" key="1">
    <source>
        <dbReference type="EMBL" id="KAJ5454072.1"/>
    </source>
</evidence>
<dbReference type="EMBL" id="JAPVEA010000005">
    <property type="protein sequence ID" value="KAJ5454072.1"/>
    <property type="molecule type" value="Genomic_DNA"/>
</dbReference>
<proteinExistence type="predicted"/>
<evidence type="ECO:0000313" key="2">
    <source>
        <dbReference type="Proteomes" id="UP001213681"/>
    </source>
</evidence>
<dbReference type="Proteomes" id="UP001213681">
    <property type="component" value="Unassembled WGS sequence"/>
</dbReference>